<dbReference type="PROSITE" id="PS51257">
    <property type="entry name" value="PROKAR_LIPOPROTEIN"/>
    <property type="match status" value="1"/>
</dbReference>
<dbReference type="Pfam" id="PF07995">
    <property type="entry name" value="GSDH"/>
    <property type="match status" value="1"/>
</dbReference>
<evidence type="ECO:0000259" key="1">
    <source>
        <dbReference type="Pfam" id="PF07995"/>
    </source>
</evidence>
<dbReference type="EMBL" id="LNQE01001353">
    <property type="protein sequence ID" value="KUG18860.1"/>
    <property type="molecule type" value="Genomic_DNA"/>
</dbReference>
<dbReference type="SUPFAM" id="SSF50952">
    <property type="entry name" value="Soluble quinoprotein glucose dehydrogenase"/>
    <property type="match status" value="1"/>
</dbReference>
<organism evidence="2">
    <name type="scientific">hydrocarbon metagenome</name>
    <dbReference type="NCBI Taxonomy" id="938273"/>
    <lineage>
        <taxon>unclassified sequences</taxon>
        <taxon>metagenomes</taxon>
        <taxon>ecological metagenomes</taxon>
    </lineage>
</organism>
<dbReference type="AlphaFoldDB" id="A0A0W8FDA8"/>
<reference evidence="2" key="1">
    <citation type="journal article" date="2015" name="Proc. Natl. Acad. Sci. U.S.A.">
        <title>Networks of energetic and metabolic interactions define dynamics in microbial communities.</title>
        <authorList>
            <person name="Embree M."/>
            <person name="Liu J.K."/>
            <person name="Al-Bassam M.M."/>
            <person name="Zengler K."/>
        </authorList>
    </citation>
    <scope>NUCLEOTIDE SEQUENCE</scope>
</reference>
<protein>
    <recommendedName>
        <fullName evidence="1">Glucose/Sorbosone dehydrogenase domain-containing protein</fullName>
    </recommendedName>
</protein>
<name>A0A0W8FDA8_9ZZZZ</name>
<feature type="domain" description="Glucose/Sorbosone dehydrogenase" evidence="1">
    <location>
        <begin position="61"/>
        <end position="430"/>
    </location>
</feature>
<gene>
    <name evidence="2" type="ORF">ASZ90_011428</name>
</gene>
<dbReference type="PANTHER" id="PTHR19328">
    <property type="entry name" value="HEDGEHOG-INTERACTING PROTEIN"/>
    <property type="match status" value="1"/>
</dbReference>
<dbReference type="InterPro" id="IPR011042">
    <property type="entry name" value="6-blade_b-propeller_TolB-like"/>
</dbReference>
<sequence>MKKYKIPSTLILLMLLSGITGCIGNEADPSTDAGEASISALENKSPPTLGLKLIATGLTAPVQYISSDDGRMFAVDQTGMVEVFDEDGLMQEGLFMDLRDRMVDLSPGYDERGLLGMAFHPDFVENGRVFVFYSAPLRSGAPEGYSCTNRLSLFTVSEDDPDAVDMSSERVIFQIDKPQMNHNGGAITFGPDGYLYLPLGDGGGANDQGPGHSEGGNAQDTSSFYGKILRIDVDSAADGYAIPPDNPYLNDSAYLPEIWILGLRNPYGIAFDSQGRVFVADAGQNLWEEVDLVEKGGNYGWNIREGTHCFDPESPNDSPASCPEVGAKGEPLIDPIIEYDHDNHTVVVGGYLYEGQDLTDLVGSYLFADWSSNFDQGDGRLYLARPEASDEGLWKAEEITIAGRPDGRIGEFIRAFGRDGEGEIYLLTSEVLGPSGDSGKIYKLVRAEDQAPT</sequence>
<comment type="caution">
    <text evidence="2">The sequence shown here is derived from an EMBL/GenBank/DDBJ whole genome shotgun (WGS) entry which is preliminary data.</text>
</comment>
<accession>A0A0W8FDA8</accession>
<dbReference type="InterPro" id="IPR012938">
    <property type="entry name" value="Glc/Sorbosone_DH"/>
</dbReference>
<dbReference type="InterPro" id="IPR011041">
    <property type="entry name" value="Quinoprot_gluc/sorb_DH_b-prop"/>
</dbReference>
<proteinExistence type="predicted"/>
<dbReference type="Gene3D" id="2.120.10.30">
    <property type="entry name" value="TolB, C-terminal domain"/>
    <property type="match status" value="1"/>
</dbReference>
<dbReference type="PANTHER" id="PTHR19328:SF75">
    <property type="entry name" value="ALDOSE SUGAR DEHYDROGENASE YLII"/>
    <property type="match status" value="1"/>
</dbReference>
<evidence type="ECO:0000313" key="2">
    <source>
        <dbReference type="EMBL" id="KUG18860.1"/>
    </source>
</evidence>